<proteinExistence type="predicted"/>
<name>A0ABX1JJ10_9PSEU</name>
<dbReference type="Proteomes" id="UP000715441">
    <property type="component" value="Unassembled WGS sequence"/>
</dbReference>
<protein>
    <recommendedName>
        <fullName evidence="3">Phosphate transport regulator</fullName>
    </recommendedName>
</protein>
<evidence type="ECO:0008006" key="3">
    <source>
        <dbReference type="Google" id="ProtNLM"/>
    </source>
</evidence>
<dbReference type="RefSeq" id="WP_168521871.1">
    <property type="nucleotide sequence ID" value="NZ_JAAXLS010000051.1"/>
</dbReference>
<dbReference type="EMBL" id="JAAXLS010000051">
    <property type="protein sequence ID" value="NKQ58237.1"/>
    <property type="molecule type" value="Genomic_DNA"/>
</dbReference>
<sequence length="646" mass="69310">MTAPSTKTEIVEELGESTLLLPFLVNRGLAANERAKYLLSLVQTARTRADQPAEPFAVLRAERLAAGVRDPGYDQVVATARRADDGRYLIAGAARIHQELFAAIGEMLAALAAAKVRVPDTSRLAALSAAAPDLTSDLLTGEYVDAITSTSRQAGDSPHLLVMDAHRALNQLQARIATESVAGAACYQLADGDHELVAAFMAGVHETEALKFDHPGLATTATRAADRLVIQNDLGTTNAHVVLLAVEGLVATLTYTDVHARRLRFFESMLAGYRVDWSGVQRRRGGPSLGEHHVAVGRFVATDTATLAAYLRRVGSRLVFVLDWNRARKRLTTLVGGDAAVTVLRSAAEENVGHMAWLSLGGERLIYDAVEAAVTVRARYGEPLVDVLGRDATVAITQFALRAAARGRLAGKSPRLIHDEVRVEVLRHVQASHHRLLDTSAEHASLIVECAQALHGALLRLGTPGGPEYLRRAAGRAGRWEHRADECVIAQRRDAERVDGGATMATLTTSADDAIDALEEALFQLTLVPADAIGAVRPRLEPVAAVAVRAAREHLKVVELARHVVDGAQPEDVEDFLLAIDRVGALEHDADAADRRTRAALVTEAPEFRSLYVADGVSRSAEEATDALLRSALGLRDHILGLVAGR</sequence>
<reference evidence="1 2" key="1">
    <citation type="submission" date="2020-04" db="EMBL/GenBank/DDBJ databases">
        <title>Novel species.</title>
        <authorList>
            <person name="Teo W.F.A."/>
            <person name="Lipun K."/>
            <person name="Srisuk N."/>
            <person name="Duangmal K."/>
        </authorList>
    </citation>
    <scope>NUCLEOTIDE SEQUENCE [LARGE SCALE GENOMIC DNA]</scope>
    <source>
        <strain evidence="1 2">K13G38</strain>
    </source>
</reference>
<evidence type="ECO:0000313" key="2">
    <source>
        <dbReference type="Proteomes" id="UP000715441"/>
    </source>
</evidence>
<organism evidence="1 2">
    <name type="scientific">Amycolatopsis acididurans</name>
    <dbReference type="NCBI Taxonomy" id="2724524"/>
    <lineage>
        <taxon>Bacteria</taxon>
        <taxon>Bacillati</taxon>
        <taxon>Actinomycetota</taxon>
        <taxon>Actinomycetes</taxon>
        <taxon>Pseudonocardiales</taxon>
        <taxon>Pseudonocardiaceae</taxon>
        <taxon>Amycolatopsis</taxon>
    </lineage>
</organism>
<dbReference type="InterPro" id="IPR038078">
    <property type="entry name" value="PhoU-like_sf"/>
</dbReference>
<evidence type="ECO:0000313" key="1">
    <source>
        <dbReference type="EMBL" id="NKQ58237.1"/>
    </source>
</evidence>
<dbReference type="Gene3D" id="1.20.58.220">
    <property type="entry name" value="Phosphate transport system protein phou homolog 2, domain 2"/>
    <property type="match status" value="1"/>
</dbReference>
<comment type="caution">
    <text evidence="1">The sequence shown here is derived from an EMBL/GenBank/DDBJ whole genome shotgun (WGS) entry which is preliminary data.</text>
</comment>
<keyword evidence="2" id="KW-1185">Reference proteome</keyword>
<accession>A0ABX1JJ10</accession>
<gene>
    <name evidence="1" type="ORF">HFP15_35835</name>
</gene>